<keyword evidence="1" id="KW-1133">Transmembrane helix</keyword>
<feature type="transmembrane region" description="Helical" evidence="1">
    <location>
        <begin position="25"/>
        <end position="43"/>
    </location>
</feature>
<keyword evidence="3" id="KW-1185">Reference proteome</keyword>
<name>A0A849K670_9MICO</name>
<dbReference type="Proteomes" id="UP000557204">
    <property type="component" value="Unassembled WGS sequence"/>
</dbReference>
<sequence length="48" mass="5136">MPLWLILIIIGVVLLILGLSGIAEILLWIGVAILVVSLVLALMNRAKS</sequence>
<evidence type="ECO:0000313" key="3">
    <source>
        <dbReference type="Proteomes" id="UP000557204"/>
    </source>
</evidence>
<evidence type="ECO:0000313" key="2">
    <source>
        <dbReference type="EMBL" id="NNU28431.1"/>
    </source>
</evidence>
<dbReference type="EMBL" id="JABFAJ010000024">
    <property type="protein sequence ID" value="NNU28431.1"/>
    <property type="molecule type" value="Genomic_DNA"/>
</dbReference>
<comment type="caution">
    <text evidence="2">The sequence shown here is derived from an EMBL/GenBank/DDBJ whole genome shotgun (WGS) entry which is preliminary data.</text>
</comment>
<accession>A0A849K670</accession>
<keyword evidence="1" id="KW-0812">Transmembrane</keyword>
<dbReference type="AlphaFoldDB" id="A0A849K670"/>
<organism evidence="2 3">
    <name type="scientific">Isoptericola sediminis</name>
    <dbReference type="NCBI Taxonomy" id="2733572"/>
    <lineage>
        <taxon>Bacteria</taxon>
        <taxon>Bacillati</taxon>
        <taxon>Actinomycetota</taxon>
        <taxon>Actinomycetes</taxon>
        <taxon>Micrococcales</taxon>
        <taxon>Promicromonosporaceae</taxon>
        <taxon>Isoptericola</taxon>
    </lineage>
</organism>
<dbReference type="RefSeq" id="WP_171247972.1">
    <property type="nucleotide sequence ID" value="NZ_JABFAJ010000024.1"/>
</dbReference>
<gene>
    <name evidence="2" type="ORF">HLI28_12880</name>
</gene>
<reference evidence="2 3" key="1">
    <citation type="submission" date="2020-05" db="EMBL/GenBank/DDBJ databases">
        <title>Genome sequence of Isoptericola sp. JC619 isolated from Chilika lagoon, India.</title>
        <authorList>
            <person name="Kumar D."/>
            <person name="Appam K."/>
            <person name="Gandham S."/>
            <person name="Uppada J."/>
            <person name="Sasikala C."/>
            <person name="Venkata Ramana C."/>
        </authorList>
    </citation>
    <scope>NUCLEOTIDE SEQUENCE [LARGE SCALE GENOMIC DNA]</scope>
    <source>
        <strain evidence="2 3">JC619</strain>
    </source>
</reference>
<keyword evidence="1" id="KW-0472">Membrane</keyword>
<proteinExistence type="predicted"/>
<protein>
    <submittedName>
        <fullName evidence="2">Uncharacterized protein</fullName>
    </submittedName>
</protein>
<evidence type="ECO:0000256" key="1">
    <source>
        <dbReference type="SAM" id="Phobius"/>
    </source>
</evidence>